<evidence type="ECO:0000256" key="4">
    <source>
        <dbReference type="ARBA" id="ARBA00023235"/>
    </source>
</evidence>
<dbReference type="OrthoDB" id="9762378at2"/>
<dbReference type="Gene3D" id="3.20.20.240">
    <property type="entry name" value="Methylmalonyl-CoA mutase"/>
    <property type="match status" value="1"/>
</dbReference>
<dbReference type="PANTHER" id="PTHR48101:SF4">
    <property type="entry name" value="METHYLMALONYL-COA MUTASE, MITOCHONDRIAL"/>
    <property type="match status" value="1"/>
</dbReference>
<accession>A0A4R3K2D1</accession>
<dbReference type="InterPro" id="IPR006099">
    <property type="entry name" value="MeMalonylCoA_mutase_a/b_cat"/>
</dbReference>
<keyword evidence="8" id="KW-1185">Reference proteome</keyword>
<dbReference type="GO" id="GO:0046872">
    <property type="term" value="F:metal ion binding"/>
    <property type="evidence" value="ECO:0007669"/>
    <property type="project" value="InterPro"/>
</dbReference>
<dbReference type="GO" id="GO:0005737">
    <property type="term" value="C:cytoplasm"/>
    <property type="evidence" value="ECO:0007669"/>
    <property type="project" value="TreeGrafter"/>
</dbReference>
<dbReference type="CDD" id="cd03677">
    <property type="entry name" value="MM_CoA_mutase_beta"/>
    <property type="match status" value="1"/>
</dbReference>
<dbReference type="GO" id="GO:0031419">
    <property type="term" value="F:cobalamin binding"/>
    <property type="evidence" value="ECO:0007669"/>
    <property type="project" value="UniProtKB-KW"/>
</dbReference>
<keyword evidence="4" id="KW-0413">Isomerase</keyword>
<dbReference type="Pfam" id="PF01642">
    <property type="entry name" value="MM_CoA_mutase"/>
    <property type="match status" value="1"/>
</dbReference>
<sequence>MKDDAKNQDKTSSSNLDLQAILNKADQQTDFPKVPLDEFVPPTYAEWKEACIALLKGAPFDKKMYTKTYEGITFEPMYTRVMTEDILPKKSFPGMDDFMRGARVNGYIKSPWGIAQACDETIPQENNELLKHEVDRGSTIYNIKLDRATLQNKDAQYAAKVGEGGCSVSTLEDMHQLLNGLDLDKYNLYIYTGASALPILSMVVAALRASGHPVKNVRGIIGADPIGELISNGKNYASLEALYDEMYECAIWAKKNAPKLRTIMVRSDAFSRGGANDVQEIAYTVSMAVSYLRALLERGMTIDEAATQISFTFSMGANFFMQIAKLRAVRPIWARIVKAFGGNAESQKMYIHARPALFFKTVYDPYVNMLRNTTEIFSGVVGGVDSYENAPFDEPIRKGDEFSRRIARNVQIILQEEFGLLQPIDPAGGSWAVESLTKEIKEKIWAEFQLIEAKGGLMAALREEYPQKQIDEILQARFKNAEFRKDRIVGNNMYPNTTEKLIDKRAEDVDALKKQRMNDIGDYLSDIDEIFKQECLETFRTSSKEKFVDNAIEAVKAGNSLAELRKVLCQQEGAVSASEGIAPILPHRWSERYEALRNITENYKKNTGKNVRIFLANMGPIPQHKARAEFSTSFLQVGDFDVMPNDGFKSIDEAVAAAKESNADAVVICSTDKTYPEIVPELAPKLKQVLPAATVFLAGAAPKDLEGTYREAGVDDFISVRANCYKILQSLQKKKGMID</sequence>
<evidence type="ECO:0000256" key="3">
    <source>
        <dbReference type="ARBA" id="ARBA00022628"/>
    </source>
</evidence>
<dbReference type="Gene3D" id="3.40.50.280">
    <property type="entry name" value="Cobalamin-binding domain"/>
    <property type="match status" value="1"/>
</dbReference>
<evidence type="ECO:0000313" key="8">
    <source>
        <dbReference type="Proteomes" id="UP000295188"/>
    </source>
</evidence>
<feature type="domain" description="Methylmalonyl-CoA mutase alpha/beta chain catalytic" evidence="6">
    <location>
        <begin position="67"/>
        <end position="571"/>
    </location>
</feature>
<dbReference type="SUPFAM" id="SSF51703">
    <property type="entry name" value="Cobalamin (vitamin B12)-dependent enzymes"/>
    <property type="match status" value="1"/>
</dbReference>
<keyword evidence="5" id="KW-0170">Cobalt</keyword>
<evidence type="ECO:0000313" key="7">
    <source>
        <dbReference type="EMBL" id="TCS76431.1"/>
    </source>
</evidence>
<comment type="caution">
    <text evidence="7">The sequence shown here is derived from an EMBL/GenBank/DDBJ whole genome shotgun (WGS) entry which is preliminary data.</text>
</comment>
<dbReference type="EMBL" id="SMAA01000022">
    <property type="protein sequence ID" value="TCS76431.1"/>
    <property type="molecule type" value="Genomic_DNA"/>
</dbReference>
<dbReference type="GO" id="GO:0019678">
    <property type="term" value="P:propionate metabolic process, methylmalonyl pathway"/>
    <property type="evidence" value="ECO:0007669"/>
    <property type="project" value="TreeGrafter"/>
</dbReference>
<dbReference type="InterPro" id="IPR016176">
    <property type="entry name" value="Cbl-dep_enz_cat"/>
</dbReference>
<evidence type="ECO:0000256" key="1">
    <source>
        <dbReference type="ARBA" id="ARBA00001922"/>
    </source>
</evidence>
<dbReference type="PANTHER" id="PTHR48101">
    <property type="entry name" value="METHYLMALONYL-COA MUTASE, MITOCHONDRIAL-RELATED"/>
    <property type="match status" value="1"/>
</dbReference>
<evidence type="ECO:0000256" key="5">
    <source>
        <dbReference type="ARBA" id="ARBA00023285"/>
    </source>
</evidence>
<name>A0A4R3K2D1_9FIRM</name>
<reference evidence="7 8" key="1">
    <citation type="submission" date="2019-03" db="EMBL/GenBank/DDBJ databases">
        <title>Genomic Encyclopedia of Type Strains, Phase IV (KMG-IV): sequencing the most valuable type-strain genomes for metagenomic binning, comparative biology and taxonomic classification.</title>
        <authorList>
            <person name="Goeker M."/>
        </authorList>
    </citation>
    <scope>NUCLEOTIDE SEQUENCE [LARGE SCALE GENOMIC DNA]</scope>
    <source>
        <strain evidence="7 8">DSM 20467</strain>
    </source>
</reference>
<evidence type="ECO:0000259" key="6">
    <source>
        <dbReference type="Pfam" id="PF01642"/>
    </source>
</evidence>
<proteinExistence type="inferred from homology"/>
<dbReference type="RefSeq" id="WP_132551349.1">
    <property type="nucleotide sequence ID" value="NZ_SMAA01000022.1"/>
</dbReference>
<comment type="similarity">
    <text evidence="2">Belongs to the methylmalonyl-CoA mutase family.</text>
</comment>
<dbReference type="AlphaFoldDB" id="A0A4R3K2D1"/>
<evidence type="ECO:0000256" key="2">
    <source>
        <dbReference type="ARBA" id="ARBA00008465"/>
    </source>
</evidence>
<gene>
    <name evidence="7" type="ORF">EDC37_1222</name>
</gene>
<organism evidence="7 8">
    <name type="scientific">Pectinatus cerevisiiphilus</name>
    <dbReference type="NCBI Taxonomy" id="86956"/>
    <lineage>
        <taxon>Bacteria</taxon>
        <taxon>Bacillati</taxon>
        <taxon>Bacillota</taxon>
        <taxon>Negativicutes</taxon>
        <taxon>Selenomonadales</taxon>
        <taxon>Selenomonadaceae</taxon>
        <taxon>Pectinatus</taxon>
    </lineage>
</organism>
<keyword evidence="3" id="KW-0846">Cobalamin</keyword>
<dbReference type="SUPFAM" id="SSF52242">
    <property type="entry name" value="Cobalamin (vitamin B12)-binding domain"/>
    <property type="match status" value="1"/>
</dbReference>
<dbReference type="Proteomes" id="UP000295188">
    <property type="component" value="Unassembled WGS sequence"/>
</dbReference>
<comment type="cofactor">
    <cofactor evidence="1">
        <name>adenosylcob(III)alamin</name>
        <dbReference type="ChEBI" id="CHEBI:18408"/>
    </cofactor>
</comment>
<dbReference type="GO" id="GO:0004494">
    <property type="term" value="F:methylmalonyl-CoA mutase activity"/>
    <property type="evidence" value="ECO:0007669"/>
    <property type="project" value="UniProtKB-EC"/>
</dbReference>
<dbReference type="InterPro" id="IPR036724">
    <property type="entry name" value="Cobalamin-bd_sf"/>
</dbReference>
<protein>
    <submittedName>
        <fullName evidence="7">Methylmalonyl-CoA mutase</fullName>
    </submittedName>
</protein>